<organism evidence="2 3">
    <name type="scientific">Emydomyces testavorans</name>
    <dbReference type="NCBI Taxonomy" id="2070801"/>
    <lineage>
        <taxon>Eukaryota</taxon>
        <taxon>Fungi</taxon>
        <taxon>Dikarya</taxon>
        <taxon>Ascomycota</taxon>
        <taxon>Pezizomycotina</taxon>
        <taxon>Eurotiomycetes</taxon>
        <taxon>Eurotiomycetidae</taxon>
        <taxon>Onygenales</taxon>
        <taxon>Nannizziopsiaceae</taxon>
        <taxon>Emydomyces</taxon>
    </lineage>
</organism>
<protein>
    <recommendedName>
        <fullName evidence="4">Secreted protein</fullName>
    </recommendedName>
</protein>
<dbReference type="AlphaFoldDB" id="A0AAF0DLY0"/>
<name>A0AAF0DLY0_9EURO</name>
<feature type="chain" id="PRO_5042130325" description="Secreted protein" evidence="1">
    <location>
        <begin position="20"/>
        <end position="194"/>
    </location>
</feature>
<evidence type="ECO:0000313" key="3">
    <source>
        <dbReference type="Proteomes" id="UP001219355"/>
    </source>
</evidence>
<dbReference type="EMBL" id="CP120630">
    <property type="protein sequence ID" value="WEW61260.1"/>
    <property type="molecule type" value="Genomic_DNA"/>
</dbReference>
<sequence length="194" mass="21130">MRFSRAITLGLSIVPSVYSLPAPGDKAVRLIEESRCGPTKTERYGDGDPHQNYYHMQVSDVLDCTNGQCGVTRSHEFSIGYSVSVNVGDWISGGFGVEKTYTEAKEYQCQGQPGESVCVWVSLAHTAYTVSDVQRGLGTDCERVGPLSVMRSPNSGFKGSHYYCVRNNCRNEGDGYWQTAYAPKGGPGPTDLGH</sequence>
<feature type="signal peptide" evidence="1">
    <location>
        <begin position="1"/>
        <end position="19"/>
    </location>
</feature>
<evidence type="ECO:0008006" key="4">
    <source>
        <dbReference type="Google" id="ProtNLM"/>
    </source>
</evidence>
<evidence type="ECO:0000313" key="2">
    <source>
        <dbReference type="EMBL" id="WEW61260.1"/>
    </source>
</evidence>
<keyword evidence="1" id="KW-0732">Signal</keyword>
<reference evidence="2" key="1">
    <citation type="submission" date="2023-03" db="EMBL/GenBank/DDBJ databases">
        <title>Emydomyces testavorans Genome Sequence.</title>
        <authorList>
            <person name="Hoyer L."/>
        </authorList>
    </citation>
    <scope>NUCLEOTIDE SEQUENCE</scope>
    <source>
        <strain evidence="2">16-2883</strain>
    </source>
</reference>
<proteinExistence type="predicted"/>
<accession>A0AAF0DLY0</accession>
<dbReference type="Proteomes" id="UP001219355">
    <property type="component" value="Chromosome 4"/>
</dbReference>
<gene>
    <name evidence="2" type="ORF">PRK78_006750</name>
</gene>
<keyword evidence="3" id="KW-1185">Reference proteome</keyword>
<evidence type="ECO:0000256" key="1">
    <source>
        <dbReference type="SAM" id="SignalP"/>
    </source>
</evidence>